<dbReference type="OrthoDB" id="421374at2759"/>
<dbReference type="AlphaFoldDB" id="G4TYQ5"/>
<comment type="subcellular location">
    <subcellularLocation>
        <location evidence="1">Cytoplasm</location>
        <location evidence="1">Cytoskeleton</location>
    </subcellularLocation>
</comment>
<dbReference type="STRING" id="1109443.G4TYQ5"/>
<keyword evidence="3" id="KW-0963">Cytoplasm</keyword>
<keyword evidence="8" id="KW-1185">Reference proteome</keyword>
<dbReference type="PANTHER" id="PTHR11604:SF0">
    <property type="entry name" value="PROFILIN"/>
    <property type="match status" value="1"/>
</dbReference>
<accession>G4TYQ5</accession>
<evidence type="ECO:0000256" key="6">
    <source>
        <dbReference type="RuleBase" id="RU003909"/>
    </source>
</evidence>
<protein>
    <recommendedName>
        <fullName evidence="6">Profilin</fullName>
    </recommendedName>
</protein>
<evidence type="ECO:0000313" key="7">
    <source>
        <dbReference type="EMBL" id="CCA76448.1"/>
    </source>
</evidence>
<evidence type="ECO:0000256" key="3">
    <source>
        <dbReference type="ARBA" id="ARBA00022490"/>
    </source>
</evidence>
<evidence type="ECO:0000313" key="8">
    <source>
        <dbReference type="Proteomes" id="UP000007148"/>
    </source>
</evidence>
<dbReference type="SUPFAM" id="SSF55770">
    <property type="entry name" value="Profilin (actin-binding protein)"/>
    <property type="match status" value="1"/>
</dbReference>
<reference evidence="7 8" key="1">
    <citation type="journal article" date="2011" name="PLoS Pathog.">
        <title>Endophytic Life Strategies Decoded by Genome and Transcriptome Analyses of the Mutualistic Root Symbiont Piriformospora indica.</title>
        <authorList>
            <person name="Zuccaro A."/>
            <person name="Lahrmann U."/>
            <person name="Guldener U."/>
            <person name="Langen G."/>
            <person name="Pfiffi S."/>
            <person name="Biedenkopf D."/>
            <person name="Wong P."/>
            <person name="Samans B."/>
            <person name="Grimm C."/>
            <person name="Basiewicz M."/>
            <person name="Murat C."/>
            <person name="Martin F."/>
            <person name="Kogel K.H."/>
        </authorList>
    </citation>
    <scope>NUCLEOTIDE SEQUENCE [LARGE SCALE GENOMIC DNA]</scope>
    <source>
        <strain evidence="7 8">DSM 11827</strain>
    </source>
</reference>
<keyword evidence="5" id="KW-0206">Cytoskeleton</keyword>
<dbReference type="GO" id="GO:0003785">
    <property type="term" value="F:actin monomer binding"/>
    <property type="evidence" value="ECO:0007669"/>
    <property type="project" value="TreeGrafter"/>
</dbReference>
<gene>
    <name evidence="7" type="ORF">PIIN_10441</name>
</gene>
<sequence>MADPWKQQLEYYVINGGKAATKSATAVALMYQAQGEPWSKTDNLAFQPGEADAIRKLFTNPNRDEARANGVRIGGKKYFVTSFESGSRSLYGMQGPNGCVIVTTNSSIIVAICEPPIDQKLCIAAVEGFADYLMKLNY</sequence>
<dbReference type="HOGENOM" id="CLU_1856068_0_0_1"/>
<name>G4TYQ5_SERID</name>
<evidence type="ECO:0000256" key="4">
    <source>
        <dbReference type="ARBA" id="ARBA00023203"/>
    </source>
</evidence>
<dbReference type="Gene3D" id="3.30.450.30">
    <property type="entry name" value="Dynein light chain 2a, cytoplasmic"/>
    <property type="match status" value="1"/>
</dbReference>
<dbReference type="eggNOG" id="KOG1755">
    <property type="taxonomic scope" value="Eukaryota"/>
</dbReference>
<keyword evidence="4 6" id="KW-0009">Actin-binding</keyword>
<dbReference type="GO" id="GO:0005938">
    <property type="term" value="C:cell cortex"/>
    <property type="evidence" value="ECO:0007669"/>
    <property type="project" value="TreeGrafter"/>
</dbReference>
<evidence type="ECO:0000256" key="2">
    <source>
        <dbReference type="ARBA" id="ARBA00010058"/>
    </source>
</evidence>
<dbReference type="Pfam" id="PF00235">
    <property type="entry name" value="Profilin"/>
    <property type="match status" value="1"/>
</dbReference>
<dbReference type="InterPro" id="IPR005455">
    <property type="entry name" value="PFN_euk"/>
</dbReference>
<dbReference type="GO" id="GO:0005856">
    <property type="term" value="C:cytoskeleton"/>
    <property type="evidence" value="ECO:0007669"/>
    <property type="project" value="UniProtKB-SubCell"/>
</dbReference>
<dbReference type="PANTHER" id="PTHR11604">
    <property type="entry name" value="PROFILIN"/>
    <property type="match status" value="1"/>
</dbReference>
<dbReference type="InterPro" id="IPR048278">
    <property type="entry name" value="PFN"/>
</dbReference>
<dbReference type="EMBL" id="CAFZ01000761">
    <property type="protein sequence ID" value="CCA76448.1"/>
    <property type="molecule type" value="Genomic_DNA"/>
</dbReference>
<dbReference type="Proteomes" id="UP000007148">
    <property type="component" value="Unassembled WGS sequence"/>
</dbReference>
<organism evidence="7 8">
    <name type="scientific">Serendipita indica (strain DSM 11827)</name>
    <name type="common">Root endophyte fungus</name>
    <name type="synonym">Piriformospora indica</name>
    <dbReference type="NCBI Taxonomy" id="1109443"/>
    <lineage>
        <taxon>Eukaryota</taxon>
        <taxon>Fungi</taxon>
        <taxon>Dikarya</taxon>
        <taxon>Basidiomycota</taxon>
        <taxon>Agaricomycotina</taxon>
        <taxon>Agaricomycetes</taxon>
        <taxon>Sebacinales</taxon>
        <taxon>Serendipitaceae</taxon>
        <taxon>Serendipita</taxon>
    </lineage>
</organism>
<dbReference type="InParanoid" id="G4TYQ5"/>
<dbReference type="PRINTS" id="PR00392">
    <property type="entry name" value="PROFILIN"/>
</dbReference>
<dbReference type="SMART" id="SM00392">
    <property type="entry name" value="PROF"/>
    <property type="match status" value="1"/>
</dbReference>
<dbReference type="InterPro" id="IPR036140">
    <property type="entry name" value="PFN_sf"/>
</dbReference>
<evidence type="ECO:0000256" key="5">
    <source>
        <dbReference type="ARBA" id="ARBA00023212"/>
    </source>
</evidence>
<comment type="caution">
    <text evidence="7">The sequence shown here is derived from an EMBL/GenBank/DDBJ whole genome shotgun (WGS) entry which is preliminary data.</text>
</comment>
<proteinExistence type="inferred from homology"/>
<comment type="similarity">
    <text evidence="2 6">Belongs to the profilin family.</text>
</comment>
<evidence type="ECO:0000256" key="1">
    <source>
        <dbReference type="ARBA" id="ARBA00004245"/>
    </source>
</evidence>